<evidence type="ECO:0000313" key="19">
    <source>
        <dbReference type="EMBL" id="KAK2585431.1"/>
    </source>
</evidence>
<keyword evidence="6" id="KW-0809">Transit peptide</keyword>
<accession>A0AAD9RT95</accession>
<keyword evidence="20" id="KW-1185">Reference proteome</keyword>
<reference evidence="19" key="2">
    <citation type="journal article" date="2023" name="Commun. Biol.">
        <title>Intrasexual cuticular hydrocarbon dimorphism in a wasp sheds light on hydrocarbon biosynthesis genes in Hymenoptera.</title>
        <authorList>
            <person name="Moris V.C."/>
            <person name="Podsiadlowski L."/>
            <person name="Martin S."/>
            <person name="Oeyen J.P."/>
            <person name="Donath A."/>
            <person name="Petersen M."/>
            <person name="Wilbrandt J."/>
            <person name="Misof B."/>
            <person name="Liedtke D."/>
            <person name="Thamm M."/>
            <person name="Scheiner R."/>
            <person name="Schmitt T."/>
            <person name="Niehuis O."/>
        </authorList>
    </citation>
    <scope>NUCLEOTIDE SEQUENCE</scope>
    <source>
        <strain evidence="19">GBR_01_08_01A</strain>
    </source>
</reference>
<dbReference type="FunFam" id="1.20.5.440:FF:000002">
    <property type="entry name" value="ATP synthase subunit delta, mitochondrial"/>
    <property type="match status" value="1"/>
</dbReference>
<dbReference type="PANTHER" id="PTHR13822">
    <property type="entry name" value="ATP SYNTHASE DELTA/EPSILON CHAIN"/>
    <property type="match status" value="1"/>
</dbReference>
<protein>
    <recommendedName>
        <fullName evidence="17">ATP synthase F(1) complex subunit delta, mitochondrial</fullName>
    </recommendedName>
    <alternativeName>
        <fullName evidence="14">ATP synthase F1 subunit delta</fullName>
    </alternativeName>
    <alternativeName>
        <fullName evidence="13">F-ATPase delta subunit</fullName>
    </alternativeName>
</protein>
<dbReference type="FunFam" id="2.60.15.10:FF:000004">
    <property type="entry name" value="ATP synthase subunit delta, mitochondrial"/>
    <property type="match status" value="1"/>
</dbReference>
<comment type="similarity">
    <text evidence="2">Belongs to the ATPase epsilon chain family.</text>
</comment>
<evidence type="ECO:0000256" key="6">
    <source>
        <dbReference type="ARBA" id="ARBA00022946"/>
    </source>
</evidence>
<dbReference type="GO" id="GO:0046933">
    <property type="term" value="F:proton-transporting ATP synthase activity, rotational mechanism"/>
    <property type="evidence" value="ECO:0007669"/>
    <property type="project" value="InterPro"/>
</dbReference>
<dbReference type="GO" id="GO:0045259">
    <property type="term" value="C:proton-transporting ATP synthase complex"/>
    <property type="evidence" value="ECO:0007669"/>
    <property type="project" value="UniProtKB-KW"/>
</dbReference>
<dbReference type="Pfam" id="PF02823">
    <property type="entry name" value="ATP-synt_DE_N"/>
    <property type="match status" value="1"/>
</dbReference>
<evidence type="ECO:0000256" key="3">
    <source>
        <dbReference type="ARBA" id="ARBA00022448"/>
    </source>
</evidence>
<evidence type="ECO:0000256" key="10">
    <source>
        <dbReference type="ARBA" id="ARBA00023136"/>
    </source>
</evidence>
<evidence type="ECO:0000256" key="9">
    <source>
        <dbReference type="ARBA" id="ARBA00023128"/>
    </source>
</evidence>
<comment type="function">
    <text evidence="15">Subunit delta, of the mitochondrial membrane ATP synthase complex (F(1)F(0) ATP synthase or Complex V) that produces ATP from ADP in the presence of a proton gradient across the membrane which is generated by electron transport complexes of the respiratory chain. ATP synthase complex consist of a soluble F(1) head domain - the catalytic core - and a membrane F(1) domain - the membrane proton channel. These two domains are linked by a central stalk rotating inside the F(1) region and a stationary peripheral stalk. During catalysis, ATP synthesis in the catalytic domain of F(1) is coupled via a rotary mechanism of the central stalk subunits to proton translocation. In vivo, can only synthesize ATP although its ATP hydrolase activity can be activated artificially in vitro. With the central stalk subunit gamma, is essential for the biogenesis of F(1) catalytic part of the ATP synthase complex namely in the formation of F1 assembly intermediate.</text>
</comment>
<comment type="subcellular location">
    <subcellularLocation>
        <location evidence="1">Mitochondrion inner membrane</location>
    </subcellularLocation>
</comment>
<dbReference type="HAMAP" id="MF_00530">
    <property type="entry name" value="ATP_synth_epsil_bac"/>
    <property type="match status" value="1"/>
</dbReference>
<evidence type="ECO:0000256" key="14">
    <source>
        <dbReference type="ARBA" id="ARBA00032372"/>
    </source>
</evidence>
<evidence type="ECO:0000256" key="2">
    <source>
        <dbReference type="ARBA" id="ARBA00005712"/>
    </source>
</evidence>
<dbReference type="Gene3D" id="1.20.5.440">
    <property type="entry name" value="ATP synthase delta/epsilon subunit, C-terminal domain"/>
    <property type="match status" value="1"/>
</dbReference>
<evidence type="ECO:0000313" key="20">
    <source>
        <dbReference type="Proteomes" id="UP001258017"/>
    </source>
</evidence>
<dbReference type="Gene3D" id="2.60.15.10">
    <property type="entry name" value="F0F1 ATP synthase delta/epsilon subunit, N-terminal"/>
    <property type="match status" value="1"/>
</dbReference>
<dbReference type="EMBL" id="JAIFRP010000021">
    <property type="protein sequence ID" value="KAK2585431.1"/>
    <property type="molecule type" value="Genomic_DNA"/>
</dbReference>
<dbReference type="Proteomes" id="UP001258017">
    <property type="component" value="Unassembled WGS sequence"/>
</dbReference>
<evidence type="ECO:0000256" key="4">
    <source>
        <dbReference type="ARBA" id="ARBA00022781"/>
    </source>
</evidence>
<evidence type="ECO:0000256" key="17">
    <source>
        <dbReference type="ARBA" id="ARBA00070799"/>
    </source>
</evidence>
<reference evidence="19" key="1">
    <citation type="submission" date="2021-08" db="EMBL/GenBank/DDBJ databases">
        <authorList>
            <person name="Misof B."/>
            <person name="Oliver O."/>
            <person name="Podsiadlowski L."/>
            <person name="Donath A."/>
            <person name="Peters R."/>
            <person name="Mayer C."/>
            <person name="Rust J."/>
            <person name="Gunkel S."/>
            <person name="Lesny P."/>
            <person name="Martin S."/>
            <person name="Oeyen J.P."/>
            <person name="Petersen M."/>
            <person name="Panagiotis P."/>
            <person name="Wilbrandt J."/>
            <person name="Tanja T."/>
        </authorList>
    </citation>
    <scope>NUCLEOTIDE SEQUENCE</scope>
    <source>
        <strain evidence="19">GBR_01_08_01A</strain>
        <tissue evidence="19">Thorax + abdomen</tissue>
    </source>
</reference>
<keyword evidence="10" id="KW-0472">Membrane</keyword>
<dbReference type="InterPro" id="IPR020546">
    <property type="entry name" value="ATP_synth_F1_dsu/esu_N"/>
</dbReference>
<organism evidence="19 20">
    <name type="scientific">Odynerus spinipes</name>
    <dbReference type="NCBI Taxonomy" id="1348599"/>
    <lineage>
        <taxon>Eukaryota</taxon>
        <taxon>Metazoa</taxon>
        <taxon>Ecdysozoa</taxon>
        <taxon>Arthropoda</taxon>
        <taxon>Hexapoda</taxon>
        <taxon>Insecta</taxon>
        <taxon>Pterygota</taxon>
        <taxon>Neoptera</taxon>
        <taxon>Endopterygota</taxon>
        <taxon>Hymenoptera</taxon>
        <taxon>Apocrita</taxon>
        <taxon>Aculeata</taxon>
        <taxon>Vespoidea</taxon>
        <taxon>Vespidae</taxon>
        <taxon>Eumeninae</taxon>
        <taxon>Odynerus</taxon>
    </lineage>
</organism>
<keyword evidence="4" id="KW-0375">Hydrogen ion transport</keyword>
<dbReference type="PANTHER" id="PTHR13822:SF7">
    <property type="entry name" value="ATP SYNTHASE SUBUNIT DELTA, MITOCHONDRIAL"/>
    <property type="match status" value="1"/>
</dbReference>
<proteinExistence type="inferred from homology"/>
<evidence type="ECO:0000256" key="11">
    <source>
        <dbReference type="ARBA" id="ARBA00023196"/>
    </source>
</evidence>
<keyword evidence="8" id="KW-0406">Ion transport</keyword>
<dbReference type="CDD" id="cd12152">
    <property type="entry name" value="F1-ATPase_delta"/>
    <property type="match status" value="1"/>
</dbReference>
<dbReference type="GO" id="GO:0005743">
    <property type="term" value="C:mitochondrial inner membrane"/>
    <property type="evidence" value="ECO:0007669"/>
    <property type="project" value="UniProtKB-SubCell"/>
</dbReference>
<keyword evidence="5" id="KW-0999">Mitochondrion inner membrane</keyword>
<keyword evidence="9" id="KW-0496">Mitochondrion</keyword>
<dbReference type="SUPFAM" id="SSF51344">
    <property type="entry name" value="Epsilon subunit of F1F0-ATP synthase N-terminal domain"/>
    <property type="match status" value="1"/>
</dbReference>
<evidence type="ECO:0000256" key="16">
    <source>
        <dbReference type="ARBA" id="ARBA00062932"/>
    </source>
</evidence>
<dbReference type="InterPro" id="IPR036771">
    <property type="entry name" value="ATPsynth_dsu/esu_N"/>
</dbReference>
<keyword evidence="7" id="KW-0007">Acetylation</keyword>
<feature type="domain" description="ATP synthase F1 complex delta/epsilon subunit N-terminal" evidence="18">
    <location>
        <begin position="55"/>
        <end position="134"/>
    </location>
</feature>
<comment type="caution">
    <text evidence="19">The sequence shown here is derived from an EMBL/GenBank/DDBJ whole genome shotgun (WGS) entry which is preliminary data.</text>
</comment>
<keyword evidence="11" id="KW-0139">CF(1)</keyword>
<gene>
    <name evidence="19" type="ORF">KPH14_010098</name>
</gene>
<evidence type="ECO:0000256" key="15">
    <source>
        <dbReference type="ARBA" id="ARBA00056834"/>
    </source>
</evidence>
<evidence type="ECO:0000256" key="1">
    <source>
        <dbReference type="ARBA" id="ARBA00004273"/>
    </source>
</evidence>
<sequence>MDLILPPIVAFPLLKKSIQTGKMATIARTLRPYLRYVRNQIRTYADAPVSDQMRFTFAGANQVFYDQTVIRQVDVPSFSGSFGILPKHVPTLAVLKPGVVTVYEEDGNTTKVFVSSGTVTINEDNSVQILAEEAHPVGNLDNSAARDILSKAQQQLSSATSDKDKAEAAIAVEVAEALVNATQ</sequence>
<keyword evidence="3" id="KW-0813">Transport</keyword>
<evidence type="ECO:0000256" key="12">
    <source>
        <dbReference type="ARBA" id="ARBA00023310"/>
    </source>
</evidence>
<dbReference type="AlphaFoldDB" id="A0AAD9RT95"/>
<dbReference type="InterPro" id="IPR001469">
    <property type="entry name" value="ATP_synth_F1_dsu/esu"/>
</dbReference>
<evidence type="ECO:0000256" key="5">
    <source>
        <dbReference type="ARBA" id="ARBA00022792"/>
    </source>
</evidence>
<comment type="subunit">
    <text evidence="16">Component of the ATP synthase complex composed at least of ATP5F1A/subunit alpha, ATP5F1B/subunit beta, ATP5MC1/subunit c (homooctomer), MT-ATP6/subunit a, MT-ATP8/subunit 8, ATP5ME/subunit e, ATP5MF/subunit f, ATP5MG/subunit g, ATP5MK/subunit k, ATP5MJ/subunit j, ATP5F1C/subunit gamma, ATP5F1D/subunit delta, ATP5F1E/subunit epsilon, ATP5PF/subunit F6, ATP5PB/subunit b, ATP5PD/subunit d, ATP5PO/subunit OSCP. ATP synthase complex consists of a soluble F(1) head domain (subunits alpha(3) and beta(3)) - the catalytic core - and a membrane F(0) domain - the membrane proton channel (subunits c, a, 8, e, f, g, k and j). These two domains are linked by a central stalk (subunits gamma, delta, and epsilon) rotating inside the F1 region and a stationary peripheral stalk (subunits F6, b, d, and OSCP). Component of a complex composed at least by ATPIF1, ATP5F1A, ATP5F1B, ATP5F1C AND ATP5F1E.</text>
</comment>
<evidence type="ECO:0000256" key="8">
    <source>
        <dbReference type="ARBA" id="ARBA00023065"/>
    </source>
</evidence>
<name>A0AAD9RT95_9HYME</name>
<evidence type="ECO:0000256" key="13">
    <source>
        <dbReference type="ARBA" id="ARBA00031669"/>
    </source>
</evidence>
<dbReference type="NCBIfam" id="TIGR01216">
    <property type="entry name" value="ATP_synt_epsi"/>
    <property type="match status" value="1"/>
</dbReference>
<evidence type="ECO:0000256" key="7">
    <source>
        <dbReference type="ARBA" id="ARBA00022990"/>
    </source>
</evidence>
<keyword evidence="12" id="KW-0066">ATP synthesis</keyword>
<evidence type="ECO:0000259" key="18">
    <source>
        <dbReference type="Pfam" id="PF02823"/>
    </source>
</evidence>